<dbReference type="RefSeq" id="WP_114789251.1">
    <property type="nucleotide sequence ID" value="NZ_CP139960.1"/>
</dbReference>
<dbReference type="InterPro" id="IPR030392">
    <property type="entry name" value="S74_ICA"/>
</dbReference>
<dbReference type="EMBL" id="CP139960">
    <property type="protein sequence ID" value="WQD39847.1"/>
    <property type="molecule type" value="Genomic_DNA"/>
</dbReference>
<feature type="domain" description="Peptidase S74" evidence="2">
    <location>
        <begin position="1"/>
        <end position="113"/>
    </location>
</feature>
<evidence type="ECO:0000313" key="3">
    <source>
        <dbReference type="EMBL" id="WQD39847.1"/>
    </source>
</evidence>
<evidence type="ECO:0000313" key="4">
    <source>
        <dbReference type="Proteomes" id="UP001325680"/>
    </source>
</evidence>
<feature type="signal peptide" evidence="1">
    <location>
        <begin position="1"/>
        <end position="20"/>
    </location>
</feature>
<protein>
    <recommendedName>
        <fullName evidence="2">Peptidase S74 domain-containing protein</fullName>
    </recommendedName>
</protein>
<accession>A0ABZ0W9A6</accession>
<evidence type="ECO:0000259" key="2">
    <source>
        <dbReference type="PROSITE" id="PS51688"/>
    </source>
</evidence>
<keyword evidence="1" id="KW-0732">Signal</keyword>
<dbReference type="PROSITE" id="PS51688">
    <property type="entry name" value="ICA"/>
    <property type="match status" value="1"/>
</dbReference>
<gene>
    <name evidence="3" type="ORF">U0035_06755</name>
</gene>
<keyword evidence="4" id="KW-1185">Reference proteome</keyword>
<dbReference type="Proteomes" id="UP001325680">
    <property type="component" value="Chromosome"/>
</dbReference>
<sequence>MKKVIIAFTAILFSASAAFAQVTDPQKMIKLGSDAHFINELNLEKGKEYGFLAKDLQELYPSLVKEKRISERFGKNAYRTKVIKVIDEKELIPAMVASIKKQNIEIQDLKKKMITIESKM</sequence>
<feature type="chain" id="PRO_5046645350" description="Peptidase S74 domain-containing protein" evidence="1">
    <location>
        <begin position="21"/>
        <end position="120"/>
    </location>
</feature>
<proteinExistence type="predicted"/>
<name>A0ABZ0W9A6_9BACT</name>
<reference evidence="3 4" key="1">
    <citation type="submission" date="2023-12" db="EMBL/GenBank/DDBJ databases">
        <title>Genome sequencing and assembly of bacterial species from a model synthetic community.</title>
        <authorList>
            <person name="Hogle S.L."/>
        </authorList>
    </citation>
    <scope>NUCLEOTIDE SEQUENCE [LARGE SCALE GENOMIC DNA]</scope>
    <source>
        <strain evidence="3 4">HAMBI_3031</strain>
    </source>
</reference>
<organism evidence="3 4">
    <name type="scientific">Niabella yanshanensis</name>
    <dbReference type="NCBI Taxonomy" id="577386"/>
    <lineage>
        <taxon>Bacteria</taxon>
        <taxon>Pseudomonadati</taxon>
        <taxon>Bacteroidota</taxon>
        <taxon>Chitinophagia</taxon>
        <taxon>Chitinophagales</taxon>
        <taxon>Chitinophagaceae</taxon>
        <taxon>Niabella</taxon>
    </lineage>
</organism>
<evidence type="ECO:0000256" key="1">
    <source>
        <dbReference type="SAM" id="SignalP"/>
    </source>
</evidence>